<name>C8ZHY9_YEAS8</name>
<protein>
    <submittedName>
        <fullName evidence="1">EC1118_1O4_2234p</fullName>
    </submittedName>
</protein>
<dbReference type="AlphaFoldDB" id="C8ZHY9"/>
<evidence type="ECO:0000313" key="2">
    <source>
        <dbReference type="Proteomes" id="UP000000286"/>
    </source>
</evidence>
<organism evidence="1 2">
    <name type="scientific">Saccharomyces cerevisiae (strain Lalvin EC1118 / Prise de mousse)</name>
    <name type="common">Baker's yeast</name>
    <dbReference type="NCBI Taxonomy" id="643680"/>
    <lineage>
        <taxon>Eukaryota</taxon>
        <taxon>Fungi</taxon>
        <taxon>Dikarya</taxon>
        <taxon>Ascomycota</taxon>
        <taxon>Saccharomycotina</taxon>
        <taxon>Saccharomycetes</taxon>
        <taxon>Saccharomycetales</taxon>
        <taxon>Saccharomycetaceae</taxon>
        <taxon>Saccharomyces</taxon>
    </lineage>
</organism>
<evidence type="ECO:0000313" key="1">
    <source>
        <dbReference type="EMBL" id="CAY86314.1"/>
    </source>
</evidence>
<proteinExistence type="predicted"/>
<reference evidence="1 2" key="1">
    <citation type="journal article" date="2009" name="Proc. Natl. Acad. Sci. U.S.A.">
        <title>Eukaryote-to-eukaryote gene transfer events revealed by the genome sequence of the wine yeast Saccharomyces cerevisiae EC1118.</title>
        <authorList>
            <person name="Novo M."/>
            <person name="Bigey F."/>
            <person name="Beyne E."/>
            <person name="Galeote V."/>
            <person name="Gavory F."/>
            <person name="Mallet S."/>
            <person name="Cambot B."/>
            <person name="Legras J.L."/>
            <person name="Wincker P."/>
            <person name="Casaregola S."/>
            <person name="Dequin S."/>
        </authorList>
    </citation>
    <scope>NUCLEOTIDE SEQUENCE [LARGE SCALE GENOMIC DNA]</scope>
    <source>
        <strain evidence="2">Lalvin EC1118 / Prise de mousse</strain>
    </source>
</reference>
<accession>C8ZHY9</accession>
<dbReference type="EMBL" id="FN394216">
    <property type="protein sequence ID" value="CAY86314.1"/>
    <property type="molecule type" value="Genomic_DNA"/>
</dbReference>
<gene>
    <name evidence="1" type="ORF">EC1118_1O4_2234g</name>
</gene>
<sequence>MMQTSTSSRVRRYPYQITLSLVLEGFYSPSAPSYDFCLVLLPTLFLIDLVPIKFSLHVIIGISDATPVPIFFFQRRGISAREIPSRIASELIDVKLISLFFGWAGALGCITNKLTNNSFKASALRFRSLLRGFLRTI</sequence>
<dbReference type="Proteomes" id="UP000000286">
    <property type="component" value="Chromosome XV"/>
</dbReference>
<dbReference type="HOGENOM" id="CLU_1866705_0_0_1"/>